<protein>
    <submittedName>
        <fullName evidence="1">Uncharacterized protein</fullName>
    </submittedName>
</protein>
<reference evidence="1" key="1">
    <citation type="submission" date="2020-08" db="EMBL/GenBank/DDBJ databases">
        <title>Multicomponent nature underlies the extraordinary mechanical properties of spider dragline silk.</title>
        <authorList>
            <person name="Kono N."/>
            <person name="Nakamura H."/>
            <person name="Mori M."/>
            <person name="Yoshida Y."/>
            <person name="Ohtoshi R."/>
            <person name="Malay A.D."/>
            <person name="Moran D.A.P."/>
            <person name="Tomita M."/>
            <person name="Numata K."/>
            <person name="Arakawa K."/>
        </authorList>
    </citation>
    <scope>NUCLEOTIDE SEQUENCE</scope>
</reference>
<organism evidence="1 2">
    <name type="scientific">Trichonephila clavipes</name>
    <name type="common">Golden silk orbweaver</name>
    <name type="synonym">Nephila clavipes</name>
    <dbReference type="NCBI Taxonomy" id="2585209"/>
    <lineage>
        <taxon>Eukaryota</taxon>
        <taxon>Metazoa</taxon>
        <taxon>Ecdysozoa</taxon>
        <taxon>Arthropoda</taxon>
        <taxon>Chelicerata</taxon>
        <taxon>Arachnida</taxon>
        <taxon>Araneae</taxon>
        <taxon>Araneomorphae</taxon>
        <taxon>Entelegynae</taxon>
        <taxon>Araneoidea</taxon>
        <taxon>Nephilidae</taxon>
        <taxon>Trichonephila</taxon>
    </lineage>
</organism>
<evidence type="ECO:0000313" key="2">
    <source>
        <dbReference type="Proteomes" id="UP000887159"/>
    </source>
</evidence>
<keyword evidence="2" id="KW-1185">Reference proteome</keyword>
<dbReference type="AlphaFoldDB" id="A0A8X6V5H8"/>
<evidence type="ECO:0000313" key="1">
    <source>
        <dbReference type="EMBL" id="GFY05587.1"/>
    </source>
</evidence>
<dbReference type="EMBL" id="BMAU01021255">
    <property type="protein sequence ID" value="GFY05587.1"/>
    <property type="molecule type" value="Genomic_DNA"/>
</dbReference>
<sequence>MQGAADKGVYPLDPQPDAVVLYPGGTLERFCNVISTQLKQDYKTVIHIPLSGLPAHRTGYRKLATDGLPIRYVDTDIFFFLS</sequence>
<gene>
    <name evidence="1" type="ORF">TNCV_4402541</name>
</gene>
<accession>A0A8X6V5H8</accession>
<dbReference type="Proteomes" id="UP000887159">
    <property type="component" value="Unassembled WGS sequence"/>
</dbReference>
<comment type="caution">
    <text evidence="1">The sequence shown here is derived from an EMBL/GenBank/DDBJ whole genome shotgun (WGS) entry which is preliminary data.</text>
</comment>
<proteinExistence type="predicted"/>
<name>A0A8X6V5H8_TRICX</name>